<dbReference type="Proteomes" id="UP001222932">
    <property type="component" value="Unassembled WGS sequence"/>
</dbReference>
<feature type="compositionally biased region" description="Basic residues" evidence="1">
    <location>
        <begin position="61"/>
        <end position="70"/>
    </location>
</feature>
<feature type="compositionally biased region" description="Basic and acidic residues" evidence="1">
    <location>
        <begin position="213"/>
        <end position="255"/>
    </location>
</feature>
<name>A0AAD3YF79_9TREE</name>
<sequence length="362" mass="39028">MGNAASMRRASRTSDGDPAPHEPPEQSGAQRVESEEPEGHEGHEENDAFDALFAPTSSTRRPLRSLRRHSVPVGAGGNADADDADDADTICDTASIMTAFTDATLTSDPLQAYAAGSTTVSAAVAAAMAELNSAKGWRRDAALAQLEWLAADGARRARWVRAEAGTRHRRARRRASLGAMGHLGPKAKKADLRLSTAGEERVAAEDAATSRRVLMERAAGDQRAGAEDDAKRQLERAHDAVRERTHDPRIRRPSEGGEGGEGDDTESAHVYATRRGQLRAAEEKYHAACAQAATEHAEQLALAARTHERAFSTCTVNYMGQRLRDPDAQGDVTFTAAAGTAIESKRRRSVWSGQYQVGQWQR</sequence>
<feature type="compositionally biased region" description="Basic and acidic residues" evidence="1">
    <location>
        <begin position="188"/>
        <end position="204"/>
    </location>
</feature>
<reference evidence="2" key="2">
    <citation type="submission" date="2023-06" db="EMBL/GenBank/DDBJ databases">
        <authorList>
            <person name="Kobayashi Y."/>
            <person name="Kayamori A."/>
            <person name="Aoki K."/>
            <person name="Shiwa Y."/>
            <person name="Fujita N."/>
            <person name="Sugita T."/>
            <person name="Iwasaki W."/>
            <person name="Tanaka N."/>
            <person name="Takashima M."/>
        </authorList>
    </citation>
    <scope>NUCLEOTIDE SEQUENCE</scope>
    <source>
        <strain evidence="2">HIS016</strain>
    </source>
</reference>
<dbReference type="AlphaFoldDB" id="A0AAD3YF79"/>
<organism evidence="2 3">
    <name type="scientific">Cutaneotrichosporon spelunceum</name>
    <dbReference type="NCBI Taxonomy" id="1672016"/>
    <lineage>
        <taxon>Eukaryota</taxon>
        <taxon>Fungi</taxon>
        <taxon>Dikarya</taxon>
        <taxon>Basidiomycota</taxon>
        <taxon>Agaricomycotina</taxon>
        <taxon>Tremellomycetes</taxon>
        <taxon>Trichosporonales</taxon>
        <taxon>Trichosporonaceae</taxon>
        <taxon>Cutaneotrichosporon</taxon>
    </lineage>
</organism>
<evidence type="ECO:0000313" key="3">
    <source>
        <dbReference type="Proteomes" id="UP001222932"/>
    </source>
</evidence>
<accession>A0AAD3YF79</accession>
<proteinExistence type="predicted"/>
<feature type="compositionally biased region" description="Basic and acidic residues" evidence="1">
    <location>
        <begin position="32"/>
        <end position="46"/>
    </location>
</feature>
<evidence type="ECO:0000313" key="2">
    <source>
        <dbReference type="EMBL" id="GMK59814.1"/>
    </source>
</evidence>
<protein>
    <submittedName>
        <fullName evidence="2">Uncharacterized protein</fullName>
    </submittedName>
</protein>
<reference evidence="2" key="1">
    <citation type="journal article" date="2023" name="BMC Genomics">
        <title>Chromosome-level genome assemblies of Cutaneotrichosporon spp. (Trichosporonales, Basidiomycota) reveal imbalanced evolution between nucleotide sequences and chromosome synteny.</title>
        <authorList>
            <person name="Kobayashi Y."/>
            <person name="Kayamori A."/>
            <person name="Aoki K."/>
            <person name="Shiwa Y."/>
            <person name="Matsutani M."/>
            <person name="Fujita N."/>
            <person name="Sugita T."/>
            <person name="Iwasaki W."/>
            <person name="Tanaka N."/>
            <person name="Takashima M."/>
        </authorList>
    </citation>
    <scope>NUCLEOTIDE SEQUENCE</scope>
    <source>
        <strain evidence="2">HIS016</strain>
    </source>
</reference>
<evidence type="ECO:0000256" key="1">
    <source>
        <dbReference type="SAM" id="MobiDB-lite"/>
    </source>
</evidence>
<gene>
    <name evidence="2" type="ORF">CspeluHIS016_0900310</name>
</gene>
<feature type="region of interest" description="Disordered" evidence="1">
    <location>
        <begin position="1"/>
        <end position="85"/>
    </location>
</feature>
<keyword evidence="3" id="KW-1185">Reference proteome</keyword>
<comment type="caution">
    <text evidence="2">The sequence shown here is derived from an EMBL/GenBank/DDBJ whole genome shotgun (WGS) entry which is preliminary data.</text>
</comment>
<feature type="compositionally biased region" description="Basic and acidic residues" evidence="1">
    <location>
        <begin position="12"/>
        <end position="24"/>
    </location>
</feature>
<feature type="region of interest" description="Disordered" evidence="1">
    <location>
        <begin position="165"/>
        <end position="266"/>
    </location>
</feature>
<dbReference type="EMBL" id="BTCM01000009">
    <property type="protein sequence ID" value="GMK59814.1"/>
    <property type="molecule type" value="Genomic_DNA"/>
</dbReference>